<evidence type="ECO:0000313" key="1">
    <source>
        <dbReference type="EMBL" id="AUB42265.1"/>
    </source>
</evidence>
<evidence type="ECO:0000313" key="2">
    <source>
        <dbReference type="Proteomes" id="UP000232003"/>
    </source>
</evidence>
<dbReference type="NCBIfam" id="NF033572">
    <property type="entry name" value="transpos_ISKra4"/>
    <property type="match status" value="1"/>
</dbReference>
<proteinExistence type="predicted"/>
<sequence length="278" mass="31191">MPITEKQAQKLGLEPRSHLSPVLEKCSFRLCANESYQNAELELEALTGVKVGHSTLHRLVNRQDLPQPSALQAVSEVSLDGGKVRLRTPKGQECEWRDYKAVRLGGIYYGAFFHDHQSLLDWVNSQRLVTPLVCLGDGHDGVWKLFTEIGSSSTRLEILDWYHLRENLYKVGGSLKRLKLAENLLWIGEVDATIALFVDLAKKQAKNFCAYLNKHRSRIINYGYYQAEQICSIGSGSVESAIKQIGLRLKLSGAQWNPANVPSILQLRCAYLNGQLAI</sequence>
<keyword evidence="2" id="KW-1185">Reference proteome</keyword>
<reference evidence="1 2" key="1">
    <citation type="submission" date="2017-11" db="EMBL/GenBank/DDBJ databases">
        <title>Complete genome of a free-living desiccation-tolerant cyanobacterium and its photosynthetic adaptation to extreme terrestrial habitat.</title>
        <authorList>
            <person name="Shang J."/>
        </authorList>
    </citation>
    <scope>NUCLEOTIDE SEQUENCE [LARGE SCALE GENOMIC DNA]</scope>
    <source>
        <strain evidence="1 2">CCNUN1</strain>
    </source>
</reference>
<dbReference type="KEGG" id="nfl:COO91_08382"/>
<gene>
    <name evidence="1" type="ORF">COO91_08382</name>
</gene>
<protein>
    <submittedName>
        <fullName evidence="1">Transposase</fullName>
    </submittedName>
</protein>
<name>A0A2K8T5G2_9NOSO</name>
<dbReference type="EMBL" id="CP024785">
    <property type="protein sequence ID" value="AUB42265.1"/>
    <property type="molecule type" value="Genomic_DNA"/>
</dbReference>
<accession>A0A2K8T5G2</accession>
<dbReference type="Proteomes" id="UP000232003">
    <property type="component" value="Chromosome"/>
</dbReference>
<dbReference type="AlphaFoldDB" id="A0A2K8T5G2"/>
<organism evidence="1 2">
    <name type="scientific">Nostoc flagelliforme CCNUN1</name>
    <dbReference type="NCBI Taxonomy" id="2038116"/>
    <lineage>
        <taxon>Bacteria</taxon>
        <taxon>Bacillati</taxon>
        <taxon>Cyanobacteriota</taxon>
        <taxon>Cyanophyceae</taxon>
        <taxon>Nostocales</taxon>
        <taxon>Nostocaceae</taxon>
        <taxon>Nostoc</taxon>
    </lineage>
</organism>